<evidence type="ECO:0000256" key="5">
    <source>
        <dbReference type="SAM" id="Phobius"/>
    </source>
</evidence>
<name>A0ABY0AME2_9ENTR</name>
<comment type="caution">
    <text evidence="7">The sequence shown here is derived from an EMBL/GenBank/DDBJ whole genome shotgun (WGS) entry which is preliminary data.</text>
</comment>
<protein>
    <submittedName>
        <fullName evidence="7">Type IV secretion system protein</fullName>
    </submittedName>
</protein>
<dbReference type="EMBL" id="RXRX01000018">
    <property type="protein sequence ID" value="RTN18989.1"/>
    <property type="molecule type" value="Genomic_DNA"/>
</dbReference>
<evidence type="ECO:0000313" key="7">
    <source>
        <dbReference type="EMBL" id="RTN18989.1"/>
    </source>
</evidence>
<dbReference type="Gene3D" id="3.10.450.230">
    <property type="entry name" value="VirB8 protein"/>
    <property type="match status" value="1"/>
</dbReference>
<comment type="subcellular location">
    <subcellularLocation>
        <location evidence="1">Membrane</location>
        <topology evidence="1">Single-pass membrane protein</topology>
    </subcellularLocation>
</comment>
<dbReference type="InterPro" id="IPR007430">
    <property type="entry name" value="VirB8"/>
</dbReference>
<accession>A0ABY0AME2</accession>
<keyword evidence="4 5" id="KW-0472">Membrane</keyword>
<evidence type="ECO:0000256" key="2">
    <source>
        <dbReference type="ARBA" id="ARBA00022692"/>
    </source>
</evidence>
<evidence type="ECO:0000256" key="3">
    <source>
        <dbReference type="ARBA" id="ARBA00022989"/>
    </source>
</evidence>
<dbReference type="Proteomes" id="UP000278241">
    <property type="component" value="Unassembled WGS sequence"/>
</dbReference>
<feature type="domain" description="Bacterial virulence protein VirB8" evidence="6">
    <location>
        <begin position="50"/>
        <end position="242"/>
    </location>
</feature>
<keyword evidence="8" id="KW-1185">Reference proteome</keyword>
<reference evidence="7 8" key="1">
    <citation type="submission" date="2018-12" db="EMBL/GenBank/DDBJ databases">
        <title>The Batch Genome Submission of Enterobacter spp. strains.</title>
        <authorList>
            <person name="Wei L."/>
            <person name="Wu W."/>
            <person name="Lin J."/>
            <person name="Zhang X."/>
            <person name="Feng Y."/>
            <person name="Zong Z."/>
        </authorList>
    </citation>
    <scope>NUCLEOTIDE SEQUENCE [LARGE SCALE GENOMIC DNA]</scope>
    <source>
        <strain evidence="7 8">WCHEM090044</strain>
    </source>
</reference>
<evidence type="ECO:0000256" key="4">
    <source>
        <dbReference type="ARBA" id="ARBA00023136"/>
    </source>
</evidence>
<keyword evidence="2 5" id="KW-0812">Transmembrane</keyword>
<dbReference type="SUPFAM" id="SSF54427">
    <property type="entry name" value="NTF2-like"/>
    <property type="match status" value="1"/>
</dbReference>
<dbReference type="InterPro" id="IPR032710">
    <property type="entry name" value="NTF2-like_dom_sf"/>
</dbReference>
<proteinExistence type="predicted"/>
<gene>
    <name evidence="7" type="ORF">EKN94_20665</name>
</gene>
<evidence type="ECO:0000259" key="6">
    <source>
        <dbReference type="Pfam" id="PF04335"/>
    </source>
</evidence>
<sequence>MINLNIISKYSKGRFYFMSKKVDLADYEKFLQEAKDTEIDLLVNKEKTIKFLKLCCLGFFSLAALGVGGVVTILPLKEPPIPYILKVDSVTGRVDSLSLVTPESLSQMDSAVDYFIRFYVKNRESYSAENIQTYYDTTIEMSDEEQARAWDKKFFDGKNAIDKVLGNSVSIEVEVKDVIPDYKNNKAVVRFIKRYVYDNKQPVTEYWSADLSWYFDTGTVKVSQRAINPLRMKVDDYRSSQEISK</sequence>
<keyword evidence="3 5" id="KW-1133">Transmembrane helix</keyword>
<evidence type="ECO:0000256" key="1">
    <source>
        <dbReference type="ARBA" id="ARBA00004167"/>
    </source>
</evidence>
<dbReference type="Pfam" id="PF04335">
    <property type="entry name" value="VirB8"/>
    <property type="match status" value="1"/>
</dbReference>
<dbReference type="CDD" id="cd16424">
    <property type="entry name" value="VirB8"/>
    <property type="match status" value="1"/>
</dbReference>
<evidence type="ECO:0000313" key="8">
    <source>
        <dbReference type="Proteomes" id="UP000278241"/>
    </source>
</evidence>
<feature type="transmembrane region" description="Helical" evidence="5">
    <location>
        <begin position="51"/>
        <end position="76"/>
    </location>
</feature>
<organism evidence="7 8">
    <name type="scientific">Enterobacter quasimori</name>
    <dbReference type="NCBI Taxonomy" id="2838947"/>
    <lineage>
        <taxon>Bacteria</taxon>
        <taxon>Pseudomonadati</taxon>
        <taxon>Pseudomonadota</taxon>
        <taxon>Gammaproteobacteria</taxon>
        <taxon>Enterobacterales</taxon>
        <taxon>Enterobacteriaceae</taxon>
        <taxon>Enterobacter</taxon>
    </lineage>
</organism>